<keyword evidence="4" id="KW-1185">Reference proteome</keyword>
<dbReference type="EMBL" id="JBHTJO010000001">
    <property type="protein sequence ID" value="MFD0986144.1"/>
    <property type="molecule type" value="Genomic_DNA"/>
</dbReference>
<dbReference type="Pfam" id="PF08401">
    <property type="entry name" value="ArdcN"/>
    <property type="match status" value="1"/>
</dbReference>
<protein>
    <submittedName>
        <fullName evidence="3">ArdC family protein</fullName>
    </submittedName>
</protein>
<dbReference type="InterPro" id="IPR017113">
    <property type="entry name" value="Antirestriction_ArdC"/>
</dbReference>
<evidence type="ECO:0000313" key="3">
    <source>
        <dbReference type="EMBL" id="MFD0986144.1"/>
    </source>
</evidence>
<evidence type="ECO:0000259" key="1">
    <source>
        <dbReference type="Pfam" id="PF08401"/>
    </source>
</evidence>
<reference evidence="4" key="1">
    <citation type="journal article" date="2019" name="Int. J. Syst. Evol. Microbiol.">
        <title>The Global Catalogue of Microorganisms (GCM) 10K type strain sequencing project: providing services to taxonomists for standard genome sequencing and annotation.</title>
        <authorList>
            <consortium name="The Broad Institute Genomics Platform"/>
            <consortium name="The Broad Institute Genome Sequencing Center for Infectious Disease"/>
            <person name="Wu L."/>
            <person name="Ma J."/>
        </authorList>
    </citation>
    <scope>NUCLEOTIDE SEQUENCE [LARGE SCALE GENOMIC DNA]</scope>
    <source>
        <strain evidence="4">CCUG 61697</strain>
    </source>
</reference>
<gene>
    <name evidence="3" type="ORF">ACFQ2F_03410</name>
</gene>
<dbReference type="InterPro" id="IPR041459">
    <property type="entry name" value="MPTase-PolyVal"/>
</dbReference>
<name>A0ABW3J7P6_9HYPH</name>
<evidence type="ECO:0000313" key="4">
    <source>
        <dbReference type="Proteomes" id="UP001597102"/>
    </source>
</evidence>
<sequence length="300" mass="32974">MSISRNPNGPRDLHAEITDKLIAAIEADPGEPQLPWRKSSGPLSMPVNAQTGNAYNGINVIALWVAAELRHFTTPIWATYRQWAEKGAQVRKGEKAATVIFYKEYRADPDLEDESDDRSRRVARASAVFNADQVDGFSIPSPEPSLASLGPVERIGSAERLVGASGARIEHGGQRAFYSPSTDHIQMPDEGLFCGTDTMTRHEAYHGVLLHELVHWTGGKSRLDRQFAKRFGTKAYAAEELVAEIGSAFLCSELGITQDTRPDHAKYLASWLELLKTDNRAIFTGAAKASEAVTWLRGRG</sequence>
<organism evidence="3 4">
    <name type="scientific">Methyloligella solikamskensis</name>
    <dbReference type="NCBI Taxonomy" id="1177756"/>
    <lineage>
        <taxon>Bacteria</taxon>
        <taxon>Pseudomonadati</taxon>
        <taxon>Pseudomonadota</taxon>
        <taxon>Alphaproteobacteria</taxon>
        <taxon>Hyphomicrobiales</taxon>
        <taxon>Hyphomicrobiaceae</taxon>
        <taxon>Methyloligella</taxon>
    </lineage>
</organism>
<feature type="domain" description="N-terminal" evidence="1">
    <location>
        <begin position="12"/>
        <end position="129"/>
    </location>
</feature>
<proteinExistence type="predicted"/>
<dbReference type="Proteomes" id="UP001597102">
    <property type="component" value="Unassembled WGS sequence"/>
</dbReference>
<feature type="domain" description="Polyvalent protein metallopeptidase" evidence="2">
    <location>
        <begin position="157"/>
        <end position="287"/>
    </location>
</feature>
<dbReference type="InterPro" id="IPR013610">
    <property type="entry name" value="ArdC_N"/>
</dbReference>
<comment type="caution">
    <text evidence="3">The sequence shown here is derived from an EMBL/GenBank/DDBJ whole genome shotgun (WGS) entry which is preliminary data.</text>
</comment>
<accession>A0ABW3J7P6</accession>
<dbReference type="Pfam" id="PF18818">
    <property type="entry name" value="MPTase-PolyVal"/>
    <property type="match status" value="1"/>
</dbReference>
<dbReference type="PIRSF" id="PIRSF037112">
    <property type="entry name" value="Antirestriction_ArdC"/>
    <property type="match status" value="1"/>
</dbReference>
<dbReference type="RefSeq" id="WP_379085714.1">
    <property type="nucleotide sequence ID" value="NZ_JBHTJO010000001.1"/>
</dbReference>
<evidence type="ECO:0000259" key="2">
    <source>
        <dbReference type="Pfam" id="PF18818"/>
    </source>
</evidence>